<dbReference type="InterPro" id="IPR029044">
    <property type="entry name" value="Nucleotide-diphossugar_trans"/>
</dbReference>
<dbReference type="NCBIfam" id="TIGR02091">
    <property type="entry name" value="glgC"/>
    <property type="match status" value="1"/>
</dbReference>
<keyword evidence="4 9" id="KW-0548">Nucleotidyltransferase</keyword>
<dbReference type="RefSeq" id="WP_015326829.1">
    <property type="nucleotide sequence ID" value="NC_019978.1"/>
</dbReference>
<evidence type="ECO:0000256" key="5">
    <source>
        <dbReference type="ARBA" id="ARBA00022741"/>
    </source>
</evidence>
<dbReference type="CDD" id="cd04651">
    <property type="entry name" value="LbH_G1P_AT_C"/>
    <property type="match status" value="1"/>
</dbReference>
<evidence type="ECO:0000256" key="7">
    <source>
        <dbReference type="ARBA" id="ARBA00023056"/>
    </source>
</evidence>
<dbReference type="PROSITE" id="PS00810">
    <property type="entry name" value="ADP_GLC_PYROPHOSPH_3"/>
    <property type="match status" value="1"/>
</dbReference>
<dbReference type="OrthoDB" id="9801810at2"/>
<dbReference type="InterPro" id="IPR056818">
    <property type="entry name" value="GlmU/GlgC-like_hexapep"/>
</dbReference>
<evidence type="ECO:0000256" key="1">
    <source>
        <dbReference type="ARBA" id="ARBA00010443"/>
    </source>
</evidence>
<protein>
    <recommendedName>
        <fullName evidence="9">Glucose-1-phosphate adenylyltransferase</fullName>
        <ecNumber evidence="9">2.7.7.27</ecNumber>
    </recommendedName>
    <alternativeName>
        <fullName evidence="9">ADP-glucose pyrophosphorylase</fullName>
        <shortName evidence="9">ADPGlc PPase</shortName>
    </alternativeName>
    <alternativeName>
        <fullName evidence="9">ADP-glucose synthase</fullName>
    </alternativeName>
</protein>
<feature type="domain" description="Nucleotidyl transferase" evidence="10">
    <location>
        <begin position="5"/>
        <end position="255"/>
    </location>
</feature>
<dbReference type="UniPathway" id="UPA00164"/>
<dbReference type="EC" id="2.7.7.27" evidence="9"/>
<dbReference type="InterPro" id="IPR011831">
    <property type="entry name" value="ADP-Glc_PPase"/>
</dbReference>
<dbReference type="CDD" id="cd02508">
    <property type="entry name" value="ADP_Glucose_PP"/>
    <property type="match status" value="1"/>
</dbReference>
<dbReference type="Gene3D" id="3.90.550.10">
    <property type="entry name" value="Spore Coat Polysaccharide Biosynthesis Protein SpsA, Chain A"/>
    <property type="match status" value="1"/>
</dbReference>
<comment type="subunit">
    <text evidence="9">Homotetramer.</text>
</comment>
<accession>L0K9Q4</accession>
<dbReference type="GO" id="GO:0008878">
    <property type="term" value="F:glucose-1-phosphate adenylyltransferase activity"/>
    <property type="evidence" value="ECO:0007669"/>
    <property type="project" value="UniProtKB-UniRule"/>
</dbReference>
<dbReference type="eggNOG" id="COG0448">
    <property type="taxonomic scope" value="Bacteria"/>
</dbReference>
<dbReference type="SUPFAM" id="SSF53448">
    <property type="entry name" value="Nucleotide-diphospho-sugar transferases"/>
    <property type="match status" value="1"/>
</dbReference>
<dbReference type="InterPro" id="IPR005835">
    <property type="entry name" value="NTP_transferase_dom"/>
</dbReference>
<evidence type="ECO:0000256" key="4">
    <source>
        <dbReference type="ARBA" id="ARBA00022695"/>
    </source>
</evidence>
<proteinExistence type="inferred from homology"/>
<keyword evidence="3 9" id="KW-0808">Transferase</keyword>
<dbReference type="Gene3D" id="2.160.10.10">
    <property type="entry name" value="Hexapeptide repeat proteins"/>
    <property type="match status" value="1"/>
</dbReference>
<keyword evidence="7 9" id="KW-0320">Glycogen biosynthesis</keyword>
<evidence type="ECO:0000256" key="9">
    <source>
        <dbReference type="HAMAP-Rule" id="MF_00624"/>
    </source>
</evidence>
<feature type="site" description="Could play a key role in the communication between the regulatory and the substrate sites" evidence="9">
    <location>
        <position position="97"/>
    </location>
</feature>
<feature type="domain" description="Glucose-1-phosphate adenylyltransferase/Bifunctional protein GlmU-like C-terminal hexapeptide" evidence="11">
    <location>
        <begin position="283"/>
        <end position="359"/>
    </location>
</feature>
<feature type="binding site" evidence="9">
    <location>
        <begin position="178"/>
        <end position="179"/>
    </location>
    <ligand>
        <name>alpha-D-glucose 1-phosphate</name>
        <dbReference type="ChEBI" id="CHEBI:58601"/>
    </ligand>
</feature>
<comment type="pathway">
    <text evidence="9">Glycan biosynthesis; glycogen biosynthesis.</text>
</comment>
<dbReference type="GO" id="GO:0005978">
    <property type="term" value="P:glycogen biosynthetic process"/>
    <property type="evidence" value="ECO:0007669"/>
    <property type="project" value="UniProtKB-UniRule"/>
</dbReference>
<dbReference type="InterPro" id="IPR011832">
    <property type="entry name" value="GlgDAde_trans"/>
</dbReference>
<dbReference type="Proteomes" id="UP000010880">
    <property type="component" value="Chromosome"/>
</dbReference>
<dbReference type="AlphaFoldDB" id="L0K9Q4"/>
<keyword evidence="8 9" id="KW-0119">Carbohydrate metabolism</keyword>
<evidence type="ECO:0000313" key="13">
    <source>
        <dbReference type="Proteomes" id="UP000010880"/>
    </source>
</evidence>
<keyword evidence="6 9" id="KW-0067">ATP-binding</keyword>
<dbReference type="STRING" id="748449.Halha_1155"/>
<dbReference type="PROSITE" id="PS00809">
    <property type="entry name" value="ADP_GLC_PYROPHOSPH_2"/>
    <property type="match status" value="1"/>
</dbReference>
<dbReference type="PANTHER" id="PTHR43523">
    <property type="entry name" value="GLUCOSE-1-PHOSPHATE ADENYLYLTRANSFERASE-RELATED"/>
    <property type="match status" value="1"/>
</dbReference>
<feature type="binding site" evidence="9">
    <location>
        <position position="189"/>
    </location>
    <ligand>
        <name>alpha-D-glucose 1-phosphate</name>
        <dbReference type="ChEBI" id="CHEBI:58601"/>
    </ligand>
</feature>
<feature type="site" description="Could play a key role in the communication between the regulatory and the substrate sites" evidence="9">
    <location>
        <position position="57"/>
    </location>
</feature>
<dbReference type="GO" id="GO:0005524">
    <property type="term" value="F:ATP binding"/>
    <property type="evidence" value="ECO:0007669"/>
    <property type="project" value="UniProtKB-KW"/>
</dbReference>
<dbReference type="PATRIC" id="fig|748449.3.peg.1114"/>
<dbReference type="NCBIfam" id="TIGR02092">
    <property type="entry name" value="glgD"/>
    <property type="match status" value="1"/>
</dbReference>
<name>L0K9Q4_HALHC</name>
<comment type="similarity">
    <text evidence="1 9">Belongs to the bacterial/plant glucose-1-phosphate adenylyltransferase family.</text>
</comment>
<dbReference type="KEGG" id="hhl:Halha_1155"/>
<evidence type="ECO:0000259" key="11">
    <source>
        <dbReference type="Pfam" id="PF24894"/>
    </source>
</evidence>
<reference evidence="13" key="1">
    <citation type="submission" date="2012-02" db="EMBL/GenBank/DDBJ databases">
        <title>The complete genome of Halobacteroides halobius DSM 5150.</title>
        <authorList>
            <person name="Lucas S."/>
            <person name="Copeland A."/>
            <person name="Lapidus A."/>
            <person name="Glavina del Rio T."/>
            <person name="Dalin E."/>
            <person name="Tice H."/>
            <person name="Bruce D."/>
            <person name="Goodwin L."/>
            <person name="Pitluck S."/>
            <person name="Peters L."/>
            <person name="Mikhailova N."/>
            <person name="Gu W."/>
            <person name="Kyrpides N."/>
            <person name="Mavromatis K."/>
            <person name="Ivanova N."/>
            <person name="Brettin T."/>
            <person name="Detter J.C."/>
            <person name="Han C."/>
            <person name="Larimer F."/>
            <person name="Land M."/>
            <person name="Hauser L."/>
            <person name="Markowitz V."/>
            <person name="Cheng J.-F."/>
            <person name="Hugenholtz P."/>
            <person name="Woyke T."/>
            <person name="Wu D."/>
            <person name="Tindall B."/>
            <person name="Pomrenke H."/>
            <person name="Brambilla E."/>
            <person name="Klenk H.-P."/>
            <person name="Eisen J.A."/>
        </authorList>
    </citation>
    <scope>NUCLEOTIDE SEQUENCE [LARGE SCALE GENOMIC DNA]</scope>
    <source>
        <strain evidence="13">ATCC 35273 / DSM 5150 / MD-1</strain>
    </source>
</reference>
<evidence type="ECO:0000256" key="3">
    <source>
        <dbReference type="ARBA" id="ARBA00022679"/>
    </source>
</evidence>
<organism evidence="12 13">
    <name type="scientific">Halobacteroides halobius (strain ATCC 35273 / DSM 5150 / MD-1)</name>
    <dbReference type="NCBI Taxonomy" id="748449"/>
    <lineage>
        <taxon>Bacteria</taxon>
        <taxon>Bacillati</taxon>
        <taxon>Bacillota</taxon>
        <taxon>Clostridia</taxon>
        <taxon>Halanaerobiales</taxon>
        <taxon>Halobacteroidaceae</taxon>
        <taxon>Halobacteroides</taxon>
    </lineage>
</organism>
<comment type="function">
    <text evidence="9">Involved in the biosynthesis of ADP-glucose, a building block required for the elongation reactions to produce glycogen. Catalyzes the reaction between ATP and alpha-D-glucose 1-phosphate (G1P) to produce pyrophosphate and ADP-Glc.</text>
</comment>
<dbReference type="EMBL" id="CP003359">
    <property type="protein sequence ID" value="AGB41104.1"/>
    <property type="molecule type" value="Genomic_DNA"/>
</dbReference>
<dbReference type="HOGENOM" id="CLU_029499_14_0_9"/>
<feature type="binding site" evidence="9">
    <location>
        <position position="98"/>
    </location>
    <ligand>
        <name>alpha-D-glucose 1-phosphate</name>
        <dbReference type="ChEBI" id="CHEBI:58601"/>
    </ligand>
</feature>
<evidence type="ECO:0000256" key="8">
    <source>
        <dbReference type="ARBA" id="ARBA00023277"/>
    </source>
</evidence>
<gene>
    <name evidence="9" type="primary">glgC</name>
    <name evidence="12" type="ordered locus">Halha_1155</name>
</gene>
<keyword evidence="13" id="KW-1185">Reference proteome</keyword>
<evidence type="ECO:0000256" key="6">
    <source>
        <dbReference type="ARBA" id="ARBA00022840"/>
    </source>
</evidence>
<dbReference type="Pfam" id="PF24894">
    <property type="entry name" value="Hexapep_GlmU"/>
    <property type="match status" value="1"/>
</dbReference>
<evidence type="ECO:0000313" key="12">
    <source>
        <dbReference type="EMBL" id="AGB41104.1"/>
    </source>
</evidence>
<evidence type="ECO:0000259" key="10">
    <source>
        <dbReference type="Pfam" id="PF00483"/>
    </source>
</evidence>
<comment type="catalytic activity">
    <reaction evidence="9">
        <text>alpha-D-glucose 1-phosphate + ATP + H(+) = ADP-alpha-D-glucose + diphosphate</text>
        <dbReference type="Rhea" id="RHEA:12120"/>
        <dbReference type="ChEBI" id="CHEBI:15378"/>
        <dbReference type="ChEBI" id="CHEBI:30616"/>
        <dbReference type="ChEBI" id="CHEBI:33019"/>
        <dbReference type="ChEBI" id="CHEBI:57498"/>
        <dbReference type="ChEBI" id="CHEBI:58601"/>
        <dbReference type="EC" id="2.7.7.27"/>
    </reaction>
</comment>
<dbReference type="InterPro" id="IPR023049">
    <property type="entry name" value="GlgC_bac"/>
</dbReference>
<dbReference type="SUPFAM" id="SSF51161">
    <property type="entry name" value="Trimeric LpxA-like enzymes"/>
    <property type="match status" value="1"/>
</dbReference>
<evidence type="ECO:0000256" key="2">
    <source>
        <dbReference type="ARBA" id="ARBA00022600"/>
    </source>
</evidence>
<feature type="binding site" evidence="9">
    <location>
        <position position="163"/>
    </location>
    <ligand>
        <name>alpha-D-glucose 1-phosphate</name>
        <dbReference type="ChEBI" id="CHEBI:58601"/>
    </ligand>
</feature>
<dbReference type="InterPro" id="IPR005836">
    <property type="entry name" value="ADP_Glu_pyroP_CS"/>
</dbReference>
<dbReference type="PANTHER" id="PTHR43523:SF2">
    <property type="entry name" value="GLUCOSE-1-PHOSPHATE ADENYLYLTRANSFERASE"/>
    <property type="match status" value="1"/>
</dbReference>
<dbReference type="HAMAP" id="MF_00624">
    <property type="entry name" value="GlgC"/>
    <property type="match status" value="1"/>
</dbReference>
<dbReference type="InterPro" id="IPR011004">
    <property type="entry name" value="Trimer_LpxA-like_sf"/>
</dbReference>
<sequence length="434" mass="47958">MRNLALILAGGRGTRLDVLSEHRAKPSVPFAGKFRLIDFALSNCVNSGIYDIGVLTQYLPMSLNEHIGIGKPWDLDRRIGGITLLQPYTGKSKKGGWYQGTAHAVYQNINFIKQHNPDNVVILSGDHVYKMDYSHMIAKHEQSGADLTIAAQRVPYEEASRFGILEPDEEMQVVDFKEKPENPPSNLASMGIYVFKTEALLEVLEEDCTQESSDFGHHIIPPMIENDQVYSYEFEGYWKDVGTLESFWKTNLSLASSVPELNLYDEGWKLHTRSKEQPPVKFGAKGNAVGSIVSNGSIINGKVENSVIAPGVFIEEGAVVRDSIIFNNTIIKKDSIVCKSIIDKRVVVGSNCHIGFGNDLTPNHKKPQLLNNGLNVIAKGAEIPANTQVGRNCRIFSYVTEEDFESQIIPSGNTVAKQSAFVNTSNDEVAVTNE</sequence>
<dbReference type="NCBIfam" id="NF003670">
    <property type="entry name" value="PRK05293.1"/>
    <property type="match status" value="1"/>
</dbReference>
<keyword evidence="2 9" id="KW-0321">Glycogen metabolism</keyword>
<dbReference type="Pfam" id="PF00483">
    <property type="entry name" value="NTP_transferase"/>
    <property type="match status" value="1"/>
</dbReference>
<keyword evidence="5 9" id="KW-0547">Nucleotide-binding</keyword>